<dbReference type="InterPro" id="IPR001789">
    <property type="entry name" value="Sig_transdc_resp-reg_receiver"/>
</dbReference>
<reference evidence="3" key="1">
    <citation type="submission" date="2014-02" db="EMBL/GenBank/DDBJ databases">
        <title>Expanding our view of genomic diversity in Candidatus Accumulibacter clades.</title>
        <authorList>
            <person name="Skennerton C.T."/>
            <person name="Barr J.J."/>
            <person name="Slater F.R."/>
            <person name="Bond P.L."/>
            <person name="Tyson G.W."/>
        </authorList>
    </citation>
    <scope>NUCLEOTIDE SEQUENCE [LARGE SCALE GENOMIC DNA]</scope>
</reference>
<dbReference type="Gene3D" id="3.40.50.2300">
    <property type="match status" value="1"/>
</dbReference>
<name>A0A080MAJ2_9PROT</name>
<dbReference type="InterPro" id="IPR011006">
    <property type="entry name" value="CheY-like_superfamily"/>
</dbReference>
<dbReference type="PANTHER" id="PTHR44520:SF2">
    <property type="entry name" value="RESPONSE REGULATOR RCP1"/>
    <property type="match status" value="1"/>
</dbReference>
<dbReference type="PROSITE" id="PS50110">
    <property type="entry name" value="RESPONSE_REGULATORY"/>
    <property type="match status" value="1"/>
</dbReference>
<keyword evidence="4" id="KW-1185">Reference proteome</keyword>
<dbReference type="EMBL" id="JDST02000007">
    <property type="protein sequence ID" value="KFB78263.1"/>
    <property type="molecule type" value="Genomic_DNA"/>
</dbReference>
<feature type="domain" description="Response regulatory" evidence="2">
    <location>
        <begin position="9"/>
        <end position="135"/>
    </location>
</feature>
<dbReference type="PANTHER" id="PTHR44520">
    <property type="entry name" value="RESPONSE REGULATOR RCP1-RELATED"/>
    <property type="match status" value="1"/>
</dbReference>
<dbReference type="STRING" id="1453999.AW06_000369"/>
<dbReference type="Pfam" id="PF00072">
    <property type="entry name" value="Response_reg"/>
    <property type="match status" value="1"/>
</dbReference>
<evidence type="ECO:0000313" key="4">
    <source>
        <dbReference type="Proteomes" id="UP000021315"/>
    </source>
</evidence>
<dbReference type="GO" id="GO:0000160">
    <property type="term" value="P:phosphorelay signal transduction system"/>
    <property type="evidence" value="ECO:0007669"/>
    <property type="project" value="InterPro"/>
</dbReference>
<keyword evidence="1" id="KW-0597">Phosphoprotein</keyword>
<sequence>MSPMAQNFMILMAEDDPADAHLLKLALSESCIAADLQHVVDGREALEYLRRQGPRFAQASRPDLILIDLNMPRMDGREFLAIVKNDADLRDIPVVVLSTSQVERDVLAAYRLGAAGYIAKSPDVDVFFNDIRRLSNYWASQVSWPVCR</sequence>
<dbReference type="AlphaFoldDB" id="A0A080MAJ2"/>
<evidence type="ECO:0000259" key="2">
    <source>
        <dbReference type="PROSITE" id="PS50110"/>
    </source>
</evidence>
<dbReference type="SUPFAM" id="SSF52172">
    <property type="entry name" value="CheY-like"/>
    <property type="match status" value="1"/>
</dbReference>
<evidence type="ECO:0000256" key="1">
    <source>
        <dbReference type="PROSITE-ProRule" id="PRU00169"/>
    </source>
</evidence>
<gene>
    <name evidence="3" type="primary">rcp1</name>
    <name evidence="3" type="ORF">AW06_000369</name>
</gene>
<dbReference type="Proteomes" id="UP000021315">
    <property type="component" value="Unassembled WGS sequence"/>
</dbReference>
<dbReference type="CDD" id="cd17557">
    <property type="entry name" value="REC_Rcp-like"/>
    <property type="match status" value="1"/>
</dbReference>
<protein>
    <submittedName>
        <fullName evidence="3">Response regulator rcp1</fullName>
    </submittedName>
</protein>
<comment type="caution">
    <text evidence="3">The sequence shown here is derived from an EMBL/GenBank/DDBJ whole genome shotgun (WGS) entry which is preliminary data.</text>
</comment>
<accession>A0A080MAJ2</accession>
<feature type="modified residue" description="4-aspartylphosphate" evidence="1">
    <location>
        <position position="68"/>
    </location>
</feature>
<evidence type="ECO:0000313" key="3">
    <source>
        <dbReference type="EMBL" id="KFB78263.1"/>
    </source>
</evidence>
<proteinExistence type="predicted"/>
<organism evidence="3 4">
    <name type="scientific">Candidatus Accumulibacter cognatus</name>
    <dbReference type="NCBI Taxonomy" id="2954383"/>
    <lineage>
        <taxon>Bacteria</taxon>
        <taxon>Pseudomonadati</taxon>
        <taxon>Pseudomonadota</taxon>
        <taxon>Betaproteobacteria</taxon>
        <taxon>Candidatus Accumulibacter</taxon>
    </lineage>
</organism>
<dbReference type="SMART" id="SM00448">
    <property type="entry name" value="REC"/>
    <property type="match status" value="1"/>
</dbReference>
<dbReference type="InterPro" id="IPR052893">
    <property type="entry name" value="TCS_response_regulator"/>
</dbReference>